<dbReference type="AlphaFoldDB" id="A0A0F9GVU1"/>
<feature type="non-terminal residue" evidence="2">
    <location>
        <position position="43"/>
    </location>
</feature>
<name>A0A0F9GVU1_9ZZZZ</name>
<feature type="region of interest" description="Disordered" evidence="1">
    <location>
        <begin position="1"/>
        <end position="43"/>
    </location>
</feature>
<gene>
    <name evidence="2" type="ORF">LCGC14_1779350</name>
</gene>
<dbReference type="EMBL" id="LAZR01016800">
    <property type="protein sequence ID" value="KKM02950.1"/>
    <property type="molecule type" value="Genomic_DNA"/>
</dbReference>
<proteinExistence type="predicted"/>
<protein>
    <submittedName>
        <fullName evidence="2">Uncharacterized protein</fullName>
    </submittedName>
</protein>
<evidence type="ECO:0000256" key="1">
    <source>
        <dbReference type="SAM" id="MobiDB-lite"/>
    </source>
</evidence>
<sequence length="43" mass="4538">MAKQKVPARAHQGADDANVKRAGADGEKQFKGLAEDARKGNSD</sequence>
<organism evidence="2">
    <name type="scientific">marine sediment metagenome</name>
    <dbReference type="NCBI Taxonomy" id="412755"/>
    <lineage>
        <taxon>unclassified sequences</taxon>
        <taxon>metagenomes</taxon>
        <taxon>ecological metagenomes</taxon>
    </lineage>
</organism>
<feature type="compositionally biased region" description="Basic and acidic residues" evidence="1">
    <location>
        <begin position="12"/>
        <end position="43"/>
    </location>
</feature>
<comment type="caution">
    <text evidence="2">The sequence shown here is derived from an EMBL/GenBank/DDBJ whole genome shotgun (WGS) entry which is preliminary data.</text>
</comment>
<reference evidence="2" key="1">
    <citation type="journal article" date="2015" name="Nature">
        <title>Complex archaea that bridge the gap between prokaryotes and eukaryotes.</title>
        <authorList>
            <person name="Spang A."/>
            <person name="Saw J.H."/>
            <person name="Jorgensen S.L."/>
            <person name="Zaremba-Niedzwiedzka K."/>
            <person name="Martijn J."/>
            <person name="Lind A.E."/>
            <person name="van Eijk R."/>
            <person name="Schleper C."/>
            <person name="Guy L."/>
            <person name="Ettema T.J."/>
        </authorList>
    </citation>
    <scope>NUCLEOTIDE SEQUENCE</scope>
</reference>
<accession>A0A0F9GVU1</accession>
<evidence type="ECO:0000313" key="2">
    <source>
        <dbReference type="EMBL" id="KKM02950.1"/>
    </source>
</evidence>